<dbReference type="RefSeq" id="XP_027612715.1">
    <property type="nucleotide sequence ID" value="XM_027756914.1"/>
</dbReference>
<dbReference type="GeneID" id="38778719"/>
<dbReference type="Proteomes" id="UP000287166">
    <property type="component" value="Unassembled WGS sequence"/>
</dbReference>
<name>A0A401GI01_9APHY</name>
<proteinExistence type="predicted"/>
<dbReference type="AlphaFoldDB" id="A0A401GI01"/>
<dbReference type="OrthoDB" id="3194788at2759"/>
<dbReference type="SUPFAM" id="SSF52047">
    <property type="entry name" value="RNI-like"/>
    <property type="match status" value="1"/>
</dbReference>
<reference evidence="1 2" key="1">
    <citation type="journal article" date="2018" name="Sci. Rep.">
        <title>Genome sequence of the cauliflower mushroom Sparassis crispa (Hanabiratake) and its association with beneficial usage.</title>
        <authorList>
            <person name="Kiyama R."/>
            <person name="Furutani Y."/>
            <person name="Kawaguchi K."/>
            <person name="Nakanishi T."/>
        </authorList>
    </citation>
    <scope>NUCLEOTIDE SEQUENCE [LARGE SCALE GENOMIC DNA]</scope>
</reference>
<dbReference type="EMBL" id="BFAD01000004">
    <property type="protein sequence ID" value="GBE81802.1"/>
    <property type="molecule type" value="Genomic_DNA"/>
</dbReference>
<sequence length="335" mass="37182">MTQREAELELIIALKNLAHLTFFKWRGHPNVVIAKKEPDGEDVWTSLTQCRNLKEIDALESFMDNPPYPIWGGAIFRLSNLTSFEYWTAVDGIAPDLYGIDTLGIMLRENCPKLQKLYVGFSCQGEDTVANVERSIMSGRWPDLHSLHLEWAACSPSAAVSFLAAHPQITDLSIDEFIGSTATAEGLPLDCPPELLPNIKTLECTTSQAADILSSASSQPRPLEHLSLIDLPFSSRQAEFLVVLTPLMSIRTLQFRYTFSTEAIARVAEAAPWLPRLQIGNSSWLLSSCRDPQTKKRWQKLLEPFFHLEALDSAEGDVLDAIRGPLPSTDCGGPC</sequence>
<evidence type="ECO:0008006" key="3">
    <source>
        <dbReference type="Google" id="ProtNLM"/>
    </source>
</evidence>
<keyword evidence="2" id="KW-1185">Reference proteome</keyword>
<dbReference type="Gene3D" id="3.80.10.10">
    <property type="entry name" value="Ribonuclease Inhibitor"/>
    <property type="match status" value="1"/>
</dbReference>
<accession>A0A401GI01</accession>
<protein>
    <recommendedName>
        <fullName evidence="3">F-box domain-containing protein</fullName>
    </recommendedName>
</protein>
<gene>
    <name evidence="1" type="ORF">SCP_0401750</name>
</gene>
<comment type="caution">
    <text evidence="1">The sequence shown here is derived from an EMBL/GenBank/DDBJ whole genome shotgun (WGS) entry which is preliminary data.</text>
</comment>
<dbReference type="STRING" id="139825.A0A401GI01"/>
<evidence type="ECO:0000313" key="1">
    <source>
        <dbReference type="EMBL" id="GBE81802.1"/>
    </source>
</evidence>
<dbReference type="InterPro" id="IPR032675">
    <property type="entry name" value="LRR_dom_sf"/>
</dbReference>
<evidence type="ECO:0000313" key="2">
    <source>
        <dbReference type="Proteomes" id="UP000287166"/>
    </source>
</evidence>
<dbReference type="InParanoid" id="A0A401GI01"/>
<organism evidence="1 2">
    <name type="scientific">Sparassis crispa</name>
    <dbReference type="NCBI Taxonomy" id="139825"/>
    <lineage>
        <taxon>Eukaryota</taxon>
        <taxon>Fungi</taxon>
        <taxon>Dikarya</taxon>
        <taxon>Basidiomycota</taxon>
        <taxon>Agaricomycotina</taxon>
        <taxon>Agaricomycetes</taxon>
        <taxon>Polyporales</taxon>
        <taxon>Sparassidaceae</taxon>
        <taxon>Sparassis</taxon>
    </lineage>
</organism>